<reference evidence="4 5" key="1">
    <citation type="submission" date="2023-11" db="EMBL/GenBank/DDBJ databases">
        <title>Lentzea sokolovensis, sp. nov., Lentzea kristufkii, sp. nov., and Lentzea miocenensis, sp. nov., rare actinobacteria from Sokolov Coal Basin, Miocene lacustrine sediment, Czech Republic.</title>
        <authorList>
            <person name="Lara A."/>
            <person name="Kotroba L."/>
            <person name="Nouioui I."/>
            <person name="Neumann-Schaal M."/>
            <person name="Mast Y."/>
            <person name="Chronakova A."/>
        </authorList>
    </citation>
    <scope>NUCLEOTIDE SEQUENCE [LARGE SCALE GENOMIC DNA]</scope>
    <source>
        <strain evidence="4 5">BCCO 10_0061</strain>
    </source>
</reference>
<comment type="caution">
    <text evidence="4">The sequence shown here is derived from an EMBL/GenBank/DDBJ whole genome shotgun (WGS) entry which is preliminary data.</text>
</comment>
<gene>
    <name evidence="4" type="ORF">SK854_05400</name>
</gene>
<accession>A0ABU4UPX2</accession>
<dbReference type="RefSeq" id="WP_319973864.1">
    <property type="nucleotide sequence ID" value="NZ_JAXAVU010000003.1"/>
</dbReference>
<feature type="region of interest" description="Disordered" evidence="1">
    <location>
        <begin position="1"/>
        <end position="25"/>
    </location>
</feature>
<sequence length="1205" mass="131327">MHGLEILARSREQQHQQATSAPVRVGMTDSSDIERLGVGLTDTAFTRWGWVFRNQPIGDYGIDAHVEPKTDGVPSGRPVALQIKTGKSYFEPTSEGWRYRAKGNERHLHYWLGHTLPVLIIFCDPDTETLYWQHVTAERISYTPNDWTIVIPRDQTITSGAKDAIAAIACAAVGATEDPLDETMPHLPPSVAEAVRRVAASEARGALRLAVALARGRHEPRLAVETILASQPSWLVRGGGQFEAILGAYSVEHGHPDLAARAFTLAASQVNAIAGRLYALAAVFTAGAGDMPRAADLLRNSEAAGGSSLLLEAVRWHVRRLSETGQVPVPEALRTASPHELASEEMCLQILGEDARNRRDISGVVSYAEQALAAGSDNSGLQLRLAEALLWRVTDGSAAVPAEDLRRAEDLATTAWQQRRRWSGPSEQALTVLLRKHLLVGAYTTMINLATPSPEGHASEHEASEENVAYLATIAALSQGQRDKATEFVDRVEGKPIAAGLRALIADPALPRDEQIELWRQALPTIEQHDLLLRGLYLMATLGAWPYPELDQARESGIIDPVTADLLGARSEAGRGNVQTAVMQLRRYVATSAAAVELLVEVLENDGQYDQALQECARGIARFGDVALDAMRLNLLLRSDQPDAAAESAVQLLSRPDLPAERRLALRRGLIGFYSMRGDWMNVETQSRAALGEHPQETDLQWVLIGATINQGRLADAWARLQQLNPPIIHRAALGGWMGLHAQFGFTEADIATALDSLDRWSDDFEVCAQVLATLMHASGRRTPDGRPILPELDEAGQQRLQDALLLHTTRHPDGPIRAINIDGLNFAEMIRAHLAPRAEQDRLLLSLVRQGRLPLGLVAASRARPYAQALIQRACGPLVAMTVDPSRFHWEIAAATASLNQSVVVETSALTTATLLPDRWPSLRAAFAELVAPRNVLHDIQATGAELRRDPDSVSWIGFDPDQSTLTVTEHSEQQAGEFIARIADVDAAARDLVAVDTPARDVFPDRGGLGDREVWVSSLETAAQTGKALWSDDVVVRELAVERGIPSFSTLALLHVLIEEELVEDTLRADVQTLARAHVVDLTLTAEELLGLARDENWSVGAAATYVQRGGFWSDYDSALTDCLPILENVHAHESDLLVAWLANVCMGVAEHVANSALEDALGMVTDTIADHLAVDTPTRDVLHDAARGAAETIRRHRDERRQ</sequence>
<dbReference type="Gene3D" id="1.25.40.10">
    <property type="entry name" value="Tetratricopeptide repeat domain"/>
    <property type="match status" value="1"/>
</dbReference>
<dbReference type="Pfam" id="PF20698">
    <property type="entry name" value="PIN-TPR-GreABC"/>
    <property type="match status" value="1"/>
</dbReference>
<feature type="domain" description="PIN" evidence="3">
    <location>
        <begin position="905"/>
        <end position="1042"/>
    </location>
</feature>
<evidence type="ECO:0000313" key="5">
    <source>
        <dbReference type="Proteomes" id="UP001285352"/>
    </source>
</evidence>
<evidence type="ECO:0000259" key="3">
    <source>
        <dbReference type="Pfam" id="PF20698"/>
    </source>
</evidence>
<feature type="domain" description="DUF4365" evidence="2">
    <location>
        <begin position="34"/>
        <end position="167"/>
    </location>
</feature>
<dbReference type="InterPro" id="IPR048987">
    <property type="entry name" value="PIN-TPR-GreABC"/>
</dbReference>
<organism evidence="4 5">
    <name type="scientific">Lentzea sokolovensis</name>
    <dbReference type="NCBI Taxonomy" id="3095429"/>
    <lineage>
        <taxon>Bacteria</taxon>
        <taxon>Bacillati</taxon>
        <taxon>Actinomycetota</taxon>
        <taxon>Actinomycetes</taxon>
        <taxon>Pseudonocardiales</taxon>
        <taxon>Pseudonocardiaceae</taxon>
        <taxon>Lentzea</taxon>
    </lineage>
</organism>
<dbReference type="InterPro" id="IPR011990">
    <property type="entry name" value="TPR-like_helical_dom_sf"/>
</dbReference>
<proteinExistence type="predicted"/>
<evidence type="ECO:0000313" key="4">
    <source>
        <dbReference type="EMBL" id="MDX8141538.1"/>
    </source>
</evidence>
<dbReference type="Pfam" id="PF14280">
    <property type="entry name" value="DUF4365"/>
    <property type="match status" value="1"/>
</dbReference>
<keyword evidence="5" id="KW-1185">Reference proteome</keyword>
<evidence type="ECO:0000259" key="2">
    <source>
        <dbReference type="Pfam" id="PF14280"/>
    </source>
</evidence>
<evidence type="ECO:0000256" key="1">
    <source>
        <dbReference type="SAM" id="MobiDB-lite"/>
    </source>
</evidence>
<protein>
    <submittedName>
        <fullName evidence="4">DUF4365 domain-containing protein</fullName>
    </submittedName>
</protein>
<dbReference type="EMBL" id="JAXAVU010000003">
    <property type="protein sequence ID" value="MDX8141538.1"/>
    <property type="molecule type" value="Genomic_DNA"/>
</dbReference>
<dbReference type="InterPro" id="IPR025375">
    <property type="entry name" value="DUF4365"/>
</dbReference>
<name>A0ABU4UPX2_9PSEU</name>
<dbReference type="Proteomes" id="UP001285352">
    <property type="component" value="Unassembled WGS sequence"/>
</dbReference>